<dbReference type="InterPro" id="IPR008040">
    <property type="entry name" value="Hydant_A_N"/>
</dbReference>
<dbReference type="Proteomes" id="UP001373196">
    <property type="component" value="Unassembled WGS sequence"/>
</dbReference>
<protein>
    <submittedName>
        <fullName evidence="3">Hydantoinase/oxoprolinase family protein</fullName>
    </submittedName>
</protein>
<dbReference type="EMBL" id="JBBFGL010000018">
    <property type="protein sequence ID" value="MEJ5197141.1"/>
    <property type="molecule type" value="Genomic_DNA"/>
</dbReference>
<evidence type="ECO:0000313" key="3">
    <source>
        <dbReference type="EMBL" id="MEJ5197141.1"/>
    </source>
</evidence>
<accession>A0AB35Y6U4</accession>
<feature type="domain" description="Hydantoinase A/oxoprolinase" evidence="1">
    <location>
        <begin position="193"/>
        <end position="499"/>
    </location>
</feature>
<comment type="caution">
    <text evidence="3">The sequence shown here is derived from an EMBL/GenBank/DDBJ whole genome shotgun (WGS) entry which is preliminary data.</text>
</comment>
<dbReference type="InterPro" id="IPR045079">
    <property type="entry name" value="Oxoprolinase-like"/>
</dbReference>
<name>A0AB35Y6U4_9FIRM</name>
<gene>
    <name evidence="3" type="ORF">WF834_13390</name>
</gene>
<dbReference type="GO" id="GO:0005829">
    <property type="term" value="C:cytosol"/>
    <property type="evidence" value="ECO:0007669"/>
    <property type="project" value="TreeGrafter"/>
</dbReference>
<dbReference type="Gene3D" id="3.30.420.40">
    <property type="match status" value="1"/>
</dbReference>
<dbReference type="InterPro" id="IPR002821">
    <property type="entry name" value="Hydantoinase_A"/>
</dbReference>
<dbReference type="AlphaFoldDB" id="A0AB35Y6U4"/>
<dbReference type="Pfam" id="PF01968">
    <property type="entry name" value="Hydantoinase_A"/>
    <property type="match status" value="1"/>
</dbReference>
<proteinExistence type="predicted"/>
<dbReference type="GO" id="GO:0006749">
    <property type="term" value="P:glutathione metabolic process"/>
    <property type="evidence" value="ECO:0007669"/>
    <property type="project" value="TreeGrafter"/>
</dbReference>
<organism evidence="3 4">
    <name type="scientific">Faecalibacterium wellingii</name>
    <dbReference type="NCBI Taxonomy" id="2929491"/>
    <lineage>
        <taxon>Bacteria</taxon>
        <taxon>Bacillati</taxon>
        <taxon>Bacillota</taxon>
        <taxon>Clostridia</taxon>
        <taxon>Eubacteriales</taxon>
        <taxon>Oscillospiraceae</taxon>
        <taxon>Faecalibacterium</taxon>
    </lineage>
</organism>
<evidence type="ECO:0000259" key="1">
    <source>
        <dbReference type="Pfam" id="PF01968"/>
    </source>
</evidence>
<dbReference type="SUPFAM" id="SSF53067">
    <property type="entry name" value="Actin-like ATPase domain"/>
    <property type="match status" value="1"/>
</dbReference>
<dbReference type="RefSeq" id="WP_339396286.1">
    <property type="nucleotide sequence ID" value="NZ_JBBFGL010000018.1"/>
</dbReference>
<evidence type="ECO:0000259" key="2">
    <source>
        <dbReference type="Pfam" id="PF05378"/>
    </source>
</evidence>
<dbReference type="PANTHER" id="PTHR11365:SF23">
    <property type="entry name" value="HYPOTHETICAL 5-OXOPROLINASE (EUROFUNG)-RELATED"/>
    <property type="match status" value="1"/>
</dbReference>
<dbReference type="InterPro" id="IPR043129">
    <property type="entry name" value="ATPase_NBD"/>
</dbReference>
<sequence>MKVRIGIDVGGTFTDAVAIDNETFEVVGSVKVPTTHTAAEGVAAGIVQVLHKVMEQCEIRPEDVIFIAHGTTQATNALLEGDVAPVGIITLGSGLQGAKSKGDTTMGDIELSEGKYLRSCNEYVDTNTPDLDGSIRAAIQKLQEQGAQTFVAAEAFSVDDPKNENRVVEICGEMGLPATATNEISKLYGLKVRTRTAVINASIMPKMLDAATMTDQSIKNADIKSPLMVMRCDGGVMTVDEVRSRPILTILSGPAAGVAGALMYEKLTDGLFFEVGGTSTDISCVKDGKVMIKYAEVGGHKTYLNSLDVRTVGIGGGSMVEVKDGKACDTGPRSAHIAGLDYEVFTDADKIQNPRLVPVSPMPGDPEYASIECDNGVRVCLTMSGAANIAGYVKPGDYAYGNVEAARRAWKPLADNMGCTVEEAARKVLGFAAAKNSRVAAQLMKDYHMDPQHTVFVGGGGGAASVVPHLAETMHHKSRLAKNGPVISTIGVALAMVRDMVERSVSNPTDNDIISVRREAEQKAIRNGAAPGSVEVTVEVDTQRNVIRAIAVGATELRSKNRSAEKLTEDKLLELAAENLSMDPKALHIAARSENMCAVTADKVEKKLFGLMKKTSHPLRLIDEEGVIRLQKANATVRQADISSWRDAVAYMLEELTVYNDGGTNYPNVYIVLGKRIIDLSGMSSEEQIYSLANVELNGYDAKTPVIVAATLRIDS</sequence>
<feature type="domain" description="Hydantoinase/oxoprolinase N-terminal" evidence="2">
    <location>
        <begin position="4"/>
        <end position="174"/>
    </location>
</feature>
<dbReference type="GO" id="GO:0017168">
    <property type="term" value="F:5-oxoprolinase (ATP-hydrolyzing) activity"/>
    <property type="evidence" value="ECO:0007669"/>
    <property type="project" value="TreeGrafter"/>
</dbReference>
<evidence type="ECO:0000313" key="4">
    <source>
        <dbReference type="Proteomes" id="UP001373196"/>
    </source>
</evidence>
<reference evidence="3" key="1">
    <citation type="submission" date="2024-03" db="EMBL/GenBank/DDBJ databases">
        <authorList>
            <person name="Plomp N."/>
            <person name="Harmsen H.J."/>
        </authorList>
    </citation>
    <scope>NUCLEOTIDE SEQUENCE</scope>
    <source>
        <strain evidence="3">HTF-128</strain>
    </source>
</reference>
<dbReference type="PANTHER" id="PTHR11365">
    <property type="entry name" value="5-OXOPROLINASE RELATED"/>
    <property type="match status" value="1"/>
</dbReference>
<dbReference type="Pfam" id="PF05378">
    <property type="entry name" value="Hydant_A_N"/>
    <property type="match status" value="1"/>
</dbReference>